<gene>
    <name evidence="1" type="ORF">M8818_003048</name>
</gene>
<accession>A0ACC3SGD8</accession>
<reference evidence="1" key="1">
    <citation type="submission" date="2024-02" db="EMBL/GenBank/DDBJ databases">
        <title>Metagenome Assembled Genome of Zalaria obscura JY119.</title>
        <authorList>
            <person name="Vighnesh L."/>
            <person name="Jagadeeshwari U."/>
            <person name="Venkata Ramana C."/>
            <person name="Sasikala C."/>
        </authorList>
    </citation>
    <scope>NUCLEOTIDE SEQUENCE</scope>
    <source>
        <strain evidence="1">JY119</strain>
    </source>
</reference>
<dbReference type="EMBL" id="JAMKPW020000012">
    <property type="protein sequence ID" value="KAK8212883.1"/>
    <property type="molecule type" value="Genomic_DNA"/>
</dbReference>
<keyword evidence="2" id="KW-1185">Reference proteome</keyword>
<evidence type="ECO:0000313" key="2">
    <source>
        <dbReference type="Proteomes" id="UP001320706"/>
    </source>
</evidence>
<sequence length="83" mass="9206">MTADTSVEPKRGQMTEFRLECDEDKEYSSTAYCSFDQVAGLPDRRGWPGRPDQTIFTYSAYHGVVLSLVVGRKVGREVGGDQG</sequence>
<name>A0ACC3SGD8_9PEZI</name>
<comment type="caution">
    <text evidence="1">The sequence shown here is derived from an EMBL/GenBank/DDBJ whole genome shotgun (WGS) entry which is preliminary data.</text>
</comment>
<protein>
    <submittedName>
        <fullName evidence="1">Uncharacterized protein</fullName>
    </submittedName>
</protein>
<organism evidence="1 2">
    <name type="scientific">Zalaria obscura</name>
    <dbReference type="NCBI Taxonomy" id="2024903"/>
    <lineage>
        <taxon>Eukaryota</taxon>
        <taxon>Fungi</taxon>
        <taxon>Dikarya</taxon>
        <taxon>Ascomycota</taxon>
        <taxon>Pezizomycotina</taxon>
        <taxon>Dothideomycetes</taxon>
        <taxon>Dothideomycetidae</taxon>
        <taxon>Dothideales</taxon>
        <taxon>Zalariaceae</taxon>
        <taxon>Zalaria</taxon>
    </lineage>
</organism>
<proteinExistence type="predicted"/>
<evidence type="ECO:0000313" key="1">
    <source>
        <dbReference type="EMBL" id="KAK8212883.1"/>
    </source>
</evidence>
<dbReference type="Proteomes" id="UP001320706">
    <property type="component" value="Unassembled WGS sequence"/>
</dbReference>